<dbReference type="Proteomes" id="UP001234178">
    <property type="component" value="Unassembled WGS sequence"/>
</dbReference>
<proteinExistence type="predicted"/>
<dbReference type="EMBL" id="JAOYFB010000002">
    <property type="protein sequence ID" value="KAK4005733.1"/>
    <property type="molecule type" value="Genomic_DNA"/>
</dbReference>
<keyword evidence="3" id="KW-1185">Reference proteome</keyword>
<name>A0ABQ9YZ20_9CRUS</name>
<evidence type="ECO:0000256" key="1">
    <source>
        <dbReference type="SAM" id="MobiDB-lite"/>
    </source>
</evidence>
<accession>A0ABQ9YZ20</accession>
<reference evidence="2 3" key="1">
    <citation type="journal article" date="2023" name="Nucleic Acids Res.">
        <title>The hologenome of Daphnia magna reveals possible DNA methylation and microbiome-mediated evolution of the host genome.</title>
        <authorList>
            <person name="Chaturvedi A."/>
            <person name="Li X."/>
            <person name="Dhandapani V."/>
            <person name="Marshall H."/>
            <person name="Kissane S."/>
            <person name="Cuenca-Cambronero M."/>
            <person name="Asole G."/>
            <person name="Calvet F."/>
            <person name="Ruiz-Romero M."/>
            <person name="Marangio P."/>
            <person name="Guigo R."/>
            <person name="Rago D."/>
            <person name="Mirbahai L."/>
            <person name="Eastwood N."/>
            <person name="Colbourne J.K."/>
            <person name="Zhou J."/>
            <person name="Mallon E."/>
            <person name="Orsini L."/>
        </authorList>
    </citation>
    <scope>NUCLEOTIDE SEQUENCE [LARGE SCALE GENOMIC DNA]</scope>
    <source>
        <strain evidence="2">LRV0_1</strain>
    </source>
</reference>
<organism evidence="2 3">
    <name type="scientific">Daphnia magna</name>
    <dbReference type="NCBI Taxonomy" id="35525"/>
    <lineage>
        <taxon>Eukaryota</taxon>
        <taxon>Metazoa</taxon>
        <taxon>Ecdysozoa</taxon>
        <taxon>Arthropoda</taxon>
        <taxon>Crustacea</taxon>
        <taxon>Branchiopoda</taxon>
        <taxon>Diplostraca</taxon>
        <taxon>Cladocera</taxon>
        <taxon>Anomopoda</taxon>
        <taxon>Daphniidae</taxon>
        <taxon>Daphnia</taxon>
    </lineage>
</organism>
<comment type="caution">
    <text evidence="2">The sequence shown here is derived from an EMBL/GenBank/DDBJ whole genome shotgun (WGS) entry which is preliminary data.</text>
</comment>
<sequence length="109" mass="11758">MKEGGGKEEANIIENAKFCLIESVRPRPSAAVAAPLKFGEEEEEKTGSLRAAANSSERNLPLLSGAADRRRMDDENKGRAKPVKMAGLLMMGQASHLFSTMIEKVLASI</sequence>
<feature type="compositionally biased region" description="Basic and acidic residues" evidence="1">
    <location>
        <begin position="67"/>
        <end position="78"/>
    </location>
</feature>
<evidence type="ECO:0000313" key="2">
    <source>
        <dbReference type="EMBL" id="KAK4005733.1"/>
    </source>
</evidence>
<evidence type="ECO:0000313" key="3">
    <source>
        <dbReference type="Proteomes" id="UP001234178"/>
    </source>
</evidence>
<gene>
    <name evidence="2" type="ORF">OUZ56_010808</name>
</gene>
<feature type="region of interest" description="Disordered" evidence="1">
    <location>
        <begin position="37"/>
        <end position="79"/>
    </location>
</feature>
<protein>
    <submittedName>
        <fullName evidence="2">Uncharacterized protein</fullName>
    </submittedName>
</protein>